<dbReference type="STRING" id="1642647.PSM36_1329"/>
<evidence type="ECO:0000256" key="1">
    <source>
        <dbReference type="ARBA" id="ARBA00022737"/>
    </source>
</evidence>
<keyword evidence="2" id="KW-0812">Transmembrane</keyword>
<keyword evidence="5" id="KW-1185">Reference proteome</keyword>
<dbReference type="AlphaFoldDB" id="A0A1R3T295"/>
<dbReference type="PANTHER" id="PTHR32305:SF15">
    <property type="entry name" value="PROTEIN RHSA-RELATED"/>
    <property type="match status" value="1"/>
</dbReference>
<dbReference type="Pfam" id="PF25023">
    <property type="entry name" value="TEN_YD-shell"/>
    <property type="match status" value="1"/>
</dbReference>
<dbReference type="InterPro" id="IPR022385">
    <property type="entry name" value="Rhs_assc_core"/>
</dbReference>
<organism evidence="4 5">
    <name type="scientific">Proteiniphilum saccharofermentans</name>
    <dbReference type="NCBI Taxonomy" id="1642647"/>
    <lineage>
        <taxon>Bacteria</taxon>
        <taxon>Pseudomonadati</taxon>
        <taxon>Bacteroidota</taxon>
        <taxon>Bacteroidia</taxon>
        <taxon>Bacteroidales</taxon>
        <taxon>Dysgonomonadaceae</taxon>
        <taxon>Proteiniphilum</taxon>
    </lineage>
</organism>
<name>A0A1R3T295_9BACT</name>
<dbReference type="EMBL" id="LT605205">
    <property type="protein sequence ID" value="SCD20152.1"/>
    <property type="molecule type" value="Genomic_DNA"/>
</dbReference>
<sequence>MGNSRWSERMVFIVYDIHEDSKVYKLQVDIFQSCTYKFGVAMGNLDNRNITEIFSYDHLNRLTNAAGKTVAYSANGNITSIAGVGTMEYTHSGKPYQVSMVTPTGDAVPAREQTVTYTSFQRPATLAENGYNTTFTYNAAGERVKMHLTQGSTAVLTRSYIGGQYEIDTQSNIERLYLGGDAYSAPAVYVKEAGNWKIYYICRDYLGSITHVANADGSLKQELSYDAWGRLRNPATQVAYTPGSEPALFLGRGYTGHEHLPWFGLINMNARLYDAALGRFLSPDPYVQMPDFTQNFNRYSYCLNNPLVYIDQDGESFLLLAAIVGAIAGGLSGGFYSLSQNKSF</sequence>
<keyword evidence="2" id="KW-1133">Transmembrane helix</keyword>
<dbReference type="Gene3D" id="2.180.10.10">
    <property type="entry name" value="RHS repeat-associated core"/>
    <property type="match status" value="1"/>
</dbReference>
<evidence type="ECO:0000313" key="5">
    <source>
        <dbReference type="Proteomes" id="UP000187464"/>
    </source>
</evidence>
<proteinExistence type="predicted"/>
<evidence type="ECO:0000259" key="3">
    <source>
        <dbReference type="Pfam" id="PF25023"/>
    </source>
</evidence>
<protein>
    <submittedName>
        <fullName evidence="4">Putative conserved protein RhaS</fullName>
    </submittedName>
</protein>
<dbReference type="Proteomes" id="UP000187464">
    <property type="component" value="Chromosome I"/>
</dbReference>
<dbReference type="PANTHER" id="PTHR32305">
    <property type="match status" value="1"/>
</dbReference>
<keyword evidence="2" id="KW-0472">Membrane</keyword>
<dbReference type="NCBIfam" id="TIGR03696">
    <property type="entry name" value="Rhs_assc_core"/>
    <property type="match status" value="1"/>
</dbReference>
<evidence type="ECO:0000256" key="2">
    <source>
        <dbReference type="SAM" id="Phobius"/>
    </source>
</evidence>
<feature type="transmembrane region" description="Helical" evidence="2">
    <location>
        <begin position="317"/>
        <end position="338"/>
    </location>
</feature>
<dbReference type="KEGG" id="psac:PSM36_1329"/>
<reference evidence="4 5" key="1">
    <citation type="submission" date="2016-08" db="EMBL/GenBank/DDBJ databases">
        <authorList>
            <person name="Seilhamer J.J."/>
        </authorList>
    </citation>
    <scope>NUCLEOTIDE SEQUENCE [LARGE SCALE GENOMIC DNA]</scope>
    <source>
        <strain evidence="4">M3/6</strain>
    </source>
</reference>
<dbReference type="InterPro" id="IPR050708">
    <property type="entry name" value="T6SS_VgrG/RHS"/>
</dbReference>
<gene>
    <name evidence="4" type="ORF">PSM36_1329</name>
</gene>
<feature type="domain" description="Teneurin-like YD-shell" evidence="3">
    <location>
        <begin position="195"/>
        <end position="306"/>
    </location>
</feature>
<keyword evidence="1" id="KW-0677">Repeat</keyword>
<evidence type="ECO:0000313" key="4">
    <source>
        <dbReference type="EMBL" id="SCD20152.1"/>
    </source>
</evidence>
<dbReference type="InterPro" id="IPR056823">
    <property type="entry name" value="TEN-like_YD-shell"/>
</dbReference>
<accession>A0A1R3T295</accession>